<dbReference type="InterPro" id="IPR010982">
    <property type="entry name" value="Lambda_DNA-bd_dom_sf"/>
</dbReference>
<proteinExistence type="predicted"/>
<keyword evidence="1" id="KW-0378">Hydrolase</keyword>
<evidence type="ECO:0000256" key="2">
    <source>
        <dbReference type="ARBA" id="ARBA00023015"/>
    </source>
</evidence>
<evidence type="ECO:0000256" key="4">
    <source>
        <dbReference type="ARBA" id="ARBA00023163"/>
    </source>
</evidence>
<dbReference type="InterPro" id="IPR019756">
    <property type="entry name" value="Pept_S26A_signal_pept_1_Ser-AS"/>
</dbReference>
<dbReference type="Gene3D" id="1.10.260.40">
    <property type="entry name" value="lambda repressor-like DNA-binding domains"/>
    <property type="match status" value="1"/>
</dbReference>
<evidence type="ECO:0000256" key="1">
    <source>
        <dbReference type="ARBA" id="ARBA00022801"/>
    </source>
</evidence>
<dbReference type="PROSITE" id="PS50943">
    <property type="entry name" value="HTH_CROC1"/>
    <property type="match status" value="1"/>
</dbReference>
<dbReference type="Pfam" id="PF13443">
    <property type="entry name" value="HTH_26"/>
    <property type="match status" value="1"/>
</dbReference>
<evidence type="ECO:0000313" key="6">
    <source>
        <dbReference type="EMBL" id="KMQ63023.1"/>
    </source>
</evidence>
<dbReference type="Proteomes" id="UP000036261">
    <property type="component" value="Unassembled WGS sequence"/>
</dbReference>
<evidence type="ECO:0000313" key="7">
    <source>
        <dbReference type="Proteomes" id="UP000036261"/>
    </source>
</evidence>
<dbReference type="GO" id="GO:0016020">
    <property type="term" value="C:membrane"/>
    <property type="evidence" value="ECO:0007669"/>
    <property type="project" value="InterPro"/>
</dbReference>
<dbReference type="CDD" id="cd06462">
    <property type="entry name" value="Peptidase_S24_S26"/>
    <property type="match status" value="1"/>
</dbReference>
<dbReference type="PATRIC" id="fig|558151.6.peg.2926"/>
<keyword evidence="3" id="KW-0238">DNA-binding</keyword>
<keyword evidence="2" id="KW-0805">Transcription regulation</keyword>
<dbReference type="Gene3D" id="2.10.109.10">
    <property type="entry name" value="Umud Fragment, subunit A"/>
    <property type="match status" value="1"/>
</dbReference>
<dbReference type="CDD" id="cd00093">
    <property type="entry name" value="HTH_XRE"/>
    <property type="match status" value="1"/>
</dbReference>
<accession>A0A0J7I9E3</accession>
<reference evidence="6 7" key="1">
    <citation type="journal article" date="2013" name="Int. J. Syst. Evol. Microbiol.">
        <title>Chryseobacterium angstadtii sp. nov., isolated from a newt tank.</title>
        <authorList>
            <person name="Kirk K.E."/>
            <person name="Hoffman J.A."/>
            <person name="Smith K.A."/>
            <person name="Strahan B.L."/>
            <person name="Failor K.C."/>
            <person name="Krebs J.E."/>
            <person name="Gale A.N."/>
            <person name="Do T.D."/>
            <person name="Sontag T.C."/>
            <person name="Batties A.M."/>
            <person name="Mistiszyn K."/>
            <person name="Newman J.D."/>
        </authorList>
    </citation>
    <scope>NUCLEOTIDE SEQUENCE [LARGE SCALE GENOMIC DNA]</scope>
    <source>
        <strain evidence="6 7">KM</strain>
    </source>
</reference>
<evidence type="ECO:0000259" key="5">
    <source>
        <dbReference type="PROSITE" id="PS50943"/>
    </source>
</evidence>
<dbReference type="GO" id="GO:0003677">
    <property type="term" value="F:DNA binding"/>
    <property type="evidence" value="ECO:0007669"/>
    <property type="project" value="UniProtKB-KW"/>
</dbReference>
<dbReference type="STRING" id="558151.ACM46_13830"/>
<dbReference type="PROSITE" id="PS00501">
    <property type="entry name" value="SPASE_I_1"/>
    <property type="match status" value="1"/>
</dbReference>
<dbReference type="OrthoDB" id="3831186at2"/>
<dbReference type="AlphaFoldDB" id="A0A0J7I9E3"/>
<dbReference type="GO" id="GO:0004252">
    <property type="term" value="F:serine-type endopeptidase activity"/>
    <property type="evidence" value="ECO:0007669"/>
    <property type="project" value="InterPro"/>
</dbReference>
<protein>
    <recommendedName>
        <fullName evidence="5">HTH cro/C1-type domain-containing protein</fullName>
    </recommendedName>
</protein>
<sequence length="264" mass="30748">MNGINFRIKQLVDHFANGNNSVFAHMIGVNESNIRSYINGTEPKFNIIEKICTALAINPEWLIMDRGEMLKEDKKEQALLHTDFYHRVPQVVTVDSHNKDNIALVPNKLKAGYLQGYNDPNFIKLLPTFRLPNLNNGVFRMFEIEGNSMFPTLPDRTYVVAQFVEDWVHGISDNRLYAIISNEIEDGLIKRCLNRIKKYDNLICKSDNRRSYPTQNIHPNTIKEVWEVKLHLNFNLPDPADFYDRLNDLEAEIQFLKLNRNIND</sequence>
<feature type="domain" description="HTH cro/C1-type" evidence="5">
    <location>
        <begin position="23"/>
        <end position="62"/>
    </location>
</feature>
<gene>
    <name evidence="6" type="ORF">ACM46_13830</name>
</gene>
<dbReference type="PANTHER" id="PTHR40661">
    <property type="match status" value="1"/>
</dbReference>
<dbReference type="RefSeq" id="WP_048507267.1">
    <property type="nucleotide sequence ID" value="NZ_LFND01000004.1"/>
</dbReference>
<keyword evidence="7" id="KW-1185">Reference proteome</keyword>
<dbReference type="EMBL" id="LFND01000004">
    <property type="protein sequence ID" value="KMQ63023.1"/>
    <property type="molecule type" value="Genomic_DNA"/>
</dbReference>
<dbReference type="SUPFAM" id="SSF47413">
    <property type="entry name" value="lambda repressor-like DNA-binding domains"/>
    <property type="match status" value="1"/>
</dbReference>
<keyword evidence="4" id="KW-0804">Transcription</keyword>
<comment type="caution">
    <text evidence="6">The sequence shown here is derived from an EMBL/GenBank/DDBJ whole genome shotgun (WGS) entry which is preliminary data.</text>
</comment>
<organism evidence="6 7">
    <name type="scientific">Chryseobacterium angstadtii</name>
    <dbReference type="NCBI Taxonomy" id="558151"/>
    <lineage>
        <taxon>Bacteria</taxon>
        <taxon>Pseudomonadati</taxon>
        <taxon>Bacteroidota</taxon>
        <taxon>Flavobacteriia</taxon>
        <taxon>Flavobacteriales</taxon>
        <taxon>Weeksellaceae</taxon>
        <taxon>Chryseobacterium group</taxon>
        <taxon>Chryseobacterium</taxon>
    </lineage>
</organism>
<dbReference type="InterPro" id="IPR001387">
    <property type="entry name" value="Cro/C1-type_HTH"/>
</dbReference>
<evidence type="ECO:0000256" key="3">
    <source>
        <dbReference type="ARBA" id="ARBA00023125"/>
    </source>
</evidence>
<dbReference type="PANTHER" id="PTHR40661:SF3">
    <property type="entry name" value="FELS-1 PROPHAGE TRANSCRIPTIONAL REGULATOR"/>
    <property type="match status" value="1"/>
</dbReference>
<name>A0A0J7I9E3_9FLAO</name>